<proteinExistence type="predicted"/>
<dbReference type="Pfam" id="PF13374">
    <property type="entry name" value="TPR_10"/>
    <property type="match status" value="1"/>
</dbReference>
<dbReference type="InParanoid" id="Q240Y0"/>
<dbReference type="KEGG" id="tet:TTHERM_00623040"/>
<keyword evidence="2 3" id="KW-0802">TPR repeat</keyword>
<organism evidence="5 6">
    <name type="scientific">Tetrahymena thermophila (strain SB210)</name>
    <dbReference type="NCBI Taxonomy" id="312017"/>
    <lineage>
        <taxon>Eukaryota</taxon>
        <taxon>Sar</taxon>
        <taxon>Alveolata</taxon>
        <taxon>Ciliophora</taxon>
        <taxon>Intramacronucleata</taxon>
        <taxon>Oligohymenophorea</taxon>
        <taxon>Hymenostomatida</taxon>
        <taxon>Tetrahymenina</taxon>
        <taxon>Tetrahymenidae</taxon>
        <taxon>Tetrahymena</taxon>
    </lineage>
</organism>
<dbReference type="HOGENOM" id="CLU_563245_0_0_1"/>
<reference evidence="6" key="1">
    <citation type="journal article" date="2006" name="PLoS Biol.">
        <title>Macronuclear genome sequence of the ciliate Tetrahymena thermophila, a model eukaryote.</title>
        <authorList>
            <person name="Eisen J.A."/>
            <person name="Coyne R.S."/>
            <person name="Wu M."/>
            <person name="Wu D."/>
            <person name="Thiagarajan M."/>
            <person name="Wortman J.R."/>
            <person name="Badger J.H."/>
            <person name="Ren Q."/>
            <person name="Amedeo P."/>
            <person name="Jones K.M."/>
            <person name="Tallon L.J."/>
            <person name="Delcher A.L."/>
            <person name="Salzberg S.L."/>
            <person name="Silva J.C."/>
            <person name="Haas B.J."/>
            <person name="Majoros W.H."/>
            <person name="Farzad M."/>
            <person name="Carlton J.M."/>
            <person name="Smith R.K. Jr."/>
            <person name="Garg J."/>
            <person name="Pearlman R.E."/>
            <person name="Karrer K.M."/>
            <person name="Sun L."/>
            <person name="Manning G."/>
            <person name="Elde N.C."/>
            <person name="Turkewitz A.P."/>
            <person name="Asai D.J."/>
            <person name="Wilkes D.E."/>
            <person name="Wang Y."/>
            <person name="Cai H."/>
            <person name="Collins K."/>
            <person name="Stewart B.A."/>
            <person name="Lee S.R."/>
            <person name="Wilamowska K."/>
            <person name="Weinberg Z."/>
            <person name="Ruzzo W.L."/>
            <person name="Wloga D."/>
            <person name="Gaertig J."/>
            <person name="Frankel J."/>
            <person name="Tsao C.-C."/>
            <person name="Gorovsky M.A."/>
            <person name="Keeling P.J."/>
            <person name="Waller R.F."/>
            <person name="Patron N.J."/>
            <person name="Cherry J.M."/>
            <person name="Stover N.A."/>
            <person name="Krieger C.J."/>
            <person name="del Toro C."/>
            <person name="Ryder H.F."/>
            <person name="Williamson S.C."/>
            <person name="Barbeau R.A."/>
            <person name="Hamilton E.P."/>
            <person name="Orias E."/>
        </authorList>
    </citation>
    <scope>NUCLEOTIDE SEQUENCE [LARGE SCALE GENOMIC DNA]</scope>
    <source>
        <strain evidence="6">SB210</strain>
    </source>
</reference>
<dbReference type="GeneID" id="7822928"/>
<dbReference type="RefSeq" id="XP_001022529.2">
    <property type="nucleotide sequence ID" value="XM_001022529.3"/>
</dbReference>
<dbReference type="PANTHER" id="PTHR45641">
    <property type="entry name" value="TETRATRICOPEPTIDE REPEAT PROTEIN (AFU_ORTHOLOGUE AFUA_6G03870)"/>
    <property type="match status" value="1"/>
</dbReference>
<dbReference type="InterPro" id="IPR011990">
    <property type="entry name" value="TPR-like_helical_dom_sf"/>
</dbReference>
<evidence type="ECO:0000256" key="4">
    <source>
        <dbReference type="SAM" id="Coils"/>
    </source>
</evidence>
<dbReference type="InterPro" id="IPR019734">
    <property type="entry name" value="TPR_rpt"/>
</dbReference>
<accession>Q240Y0</accession>
<keyword evidence="4" id="KW-0175">Coiled coil</keyword>
<dbReference type="AlphaFoldDB" id="Q240Y0"/>
<feature type="repeat" description="TPR" evidence="3">
    <location>
        <begin position="270"/>
        <end position="303"/>
    </location>
</feature>
<feature type="repeat" description="TPR" evidence="3">
    <location>
        <begin position="354"/>
        <end position="387"/>
    </location>
</feature>
<keyword evidence="1" id="KW-0677">Repeat</keyword>
<dbReference type="PANTHER" id="PTHR45641:SF19">
    <property type="entry name" value="NEPHROCYSTIN-3"/>
    <property type="match status" value="1"/>
</dbReference>
<feature type="coiled-coil region" evidence="4">
    <location>
        <begin position="436"/>
        <end position="463"/>
    </location>
</feature>
<evidence type="ECO:0000313" key="6">
    <source>
        <dbReference type="Proteomes" id="UP000009168"/>
    </source>
</evidence>
<dbReference type="SMART" id="SM00028">
    <property type="entry name" value="TPR"/>
    <property type="match status" value="4"/>
</dbReference>
<dbReference type="eggNOG" id="KOG1840">
    <property type="taxonomic scope" value="Eukaryota"/>
</dbReference>
<evidence type="ECO:0000313" key="5">
    <source>
        <dbReference type="EMBL" id="EAS02284.2"/>
    </source>
</evidence>
<evidence type="ECO:0000256" key="3">
    <source>
        <dbReference type="PROSITE-ProRule" id="PRU00339"/>
    </source>
</evidence>
<dbReference type="OrthoDB" id="312309at2759"/>
<keyword evidence="6" id="KW-1185">Reference proteome</keyword>
<dbReference type="STRING" id="312017.Q240Y0"/>
<dbReference type="Pfam" id="PF13424">
    <property type="entry name" value="TPR_12"/>
    <property type="match status" value="1"/>
</dbReference>
<dbReference type="PROSITE" id="PS50005">
    <property type="entry name" value="TPR"/>
    <property type="match status" value="2"/>
</dbReference>
<dbReference type="SUPFAM" id="SSF48452">
    <property type="entry name" value="TPR-like"/>
    <property type="match status" value="1"/>
</dbReference>
<gene>
    <name evidence="5" type="ORF">TTHERM_00623040</name>
</gene>
<dbReference type="EMBL" id="GG662540">
    <property type="protein sequence ID" value="EAS02284.2"/>
    <property type="molecule type" value="Genomic_DNA"/>
</dbReference>
<evidence type="ECO:0000256" key="2">
    <source>
        <dbReference type="ARBA" id="ARBA00022803"/>
    </source>
</evidence>
<evidence type="ECO:0000256" key="1">
    <source>
        <dbReference type="ARBA" id="ARBA00022737"/>
    </source>
</evidence>
<dbReference type="Proteomes" id="UP000009168">
    <property type="component" value="Unassembled WGS sequence"/>
</dbReference>
<sequence>MNHRSPVLQNLQKLGERNVTRSQKTSIVEAEKYLAENKIEEMFNELLAQVIQNRPKDVKKFLREQLELQIKLQGDNYYITKQDIEAIFLNYDFFQENKVPYTMLVQALGLVGVEYSVKEFLERYPQYEAQKYIVKEQFIMIMTDEYRERLKKYKKKNEDAYMLQAIASDTFVNDILIYCDLELKNPFGKELYGCMKRILDYMIKNPELCVLEQFTQALQPELTTAQMSLILNATGIEFMERGYFKQSEQFLKGCLQFRFQNLGENSIEVAKCYNNIGLLKRQQEEFDDSMTNFQKSLRIYQNFYGKDHIACLEILENIAILLRSQQNYDLALNQYENILKIKENRFGPNHIETAQTIENIAVVLIKKQRFDEAIEKLQKVLEIKKKKQGENSMTVAGTLHNISLALEAKQQFKQALKLSKNALSISKNESLTNSFVRTVENHVKNLEKNIEEANEQLDVSQEL</sequence>
<dbReference type="SUPFAM" id="SSF47391">
    <property type="entry name" value="Dimerization-anchoring domain of cAMP-dependent PK regulatory subunit"/>
    <property type="match status" value="1"/>
</dbReference>
<dbReference type="Gene3D" id="1.25.40.10">
    <property type="entry name" value="Tetratricopeptide repeat domain"/>
    <property type="match status" value="1"/>
</dbReference>
<dbReference type="CDD" id="cd22961">
    <property type="entry name" value="DD_TEX55-like"/>
    <property type="match status" value="1"/>
</dbReference>
<protein>
    <submittedName>
        <fullName evidence="5">Tetratricopeptide repeat protein</fullName>
    </submittedName>
</protein>
<name>Q240Y0_TETTS</name>